<evidence type="ECO:0000313" key="1">
    <source>
        <dbReference type="EMBL" id="SCB49576.1"/>
    </source>
</evidence>
<proteinExistence type="predicted"/>
<dbReference type="EMBL" id="FMAG01000014">
    <property type="protein sequence ID" value="SCB49576.1"/>
    <property type="molecule type" value="Genomic_DNA"/>
</dbReference>
<gene>
    <name evidence="1" type="ORF">GA0061103_0625</name>
</gene>
<name>A0A1C3XBQ7_9HYPH</name>
<keyword evidence="2" id="KW-1185">Reference proteome</keyword>
<protein>
    <submittedName>
        <fullName evidence="1">Uncharacterized protein</fullName>
    </submittedName>
</protein>
<dbReference type="Proteomes" id="UP000199101">
    <property type="component" value="Unassembled WGS sequence"/>
</dbReference>
<dbReference type="OrthoDB" id="8081994at2"/>
<dbReference type="AlphaFoldDB" id="A0A1C3XBQ7"/>
<organism evidence="1 2">
    <name type="scientific">Rhizobium multihospitium</name>
    <dbReference type="NCBI Taxonomy" id="410764"/>
    <lineage>
        <taxon>Bacteria</taxon>
        <taxon>Pseudomonadati</taxon>
        <taxon>Pseudomonadota</taxon>
        <taxon>Alphaproteobacteria</taxon>
        <taxon>Hyphomicrobiales</taxon>
        <taxon>Rhizobiaceae</taxon>
        <taxon>Rhizobium/Agrobacterium group</taxon>
        <taxon>Rhizobium</taxon>
    </lineage>
</organism>
<sequence>MAPPTLFYAVEYVATLIDESIIAFTDRGIECLQDFLADIRSRAGGIHQFLVDAQCDPEILERIKAAGTRL</sequence>
<accession>A0A1C3XBQ7</accession>
<evidence type="ECO:0000313" key="2">
    <source>
        <dbReference type="Proteomes" id="UP000199101"/>
    </source>
</evidence>
<reference evidence="2" key="1">
    <citation type="submission" date="2016-08" db="EMBL/GenBank/DDBJ databases">
        <authorList>
            <person name="Varghese N."/>
            <person name="Submissions Spin"/>
        </authorList>
    </citation>
    <scope>NUCLEOTIDE SEQUENCE [LARGE SCALE GENOMIC DNA]</scope>
    <source>
        <strain evidence="2">HAMBI 2975</strain>
    </source>
</reference>